<protein>
    <submittedName>
        <fullName evidence="2">Uncharacterized protein</fullName>
    </submittedName>
</protein>
<feature type="compositionally biased region" description="Polar residues" evidence="1">
    <location>
        <begin position="413"/>
        <end position="424"/>
    </location>
</feature>
<dbReference type="AlphaFoldDB" id="A0A2A9MD53"/>
<feature type="compositionally biased region" description="Basic and acidic residues" evidence="1">
    <location>
        <begin position="370"/>
        <end position="410"/>
    </location>
</feature>
<dbReference type="Proteomes" id="UP000224006">
    <property type="component" value="Chromosome IV"/>
</dbReference>
<feature type="region of interest" description="Disordered" evidence="1">
    <location>
        <begin position="1"/>
        <end position="30"/>
    </location>
</feature>
<evidence type="ECO:0000313" key="3">
    <source>
        <dbReference type="Proteomes" id="UP000224006"/>
    </source>
</evidence>
<evidence type="ECO:0000313" key="2">
    <source>
        <dbReference type="EMBL" id="PFH35809.1"/>
    </source>
</evidence>
<feature type="compositionally biased region" description="Polar residues" evidence="1">
    <location>
        <begin position="90"/>
        <end position="103"/>
    </location>
</feature>
<dbReference type="KEGG" id="bbes:BESB_054600"/>
<dbReference type="EMBL" id="NWUJ01000004">
    <property type="protein sequence ID" value="PFH35809.1"/>
    <property type="molecule type" value="Genomic_DNA"/>
</dbReference>
<keyword evidence="3" id="KW-1185">Reference proteome</keyword>
<proteinExistence type="predicted"/>
<feature type="region of interest" description="Disordered" evidence="1">
    <location>
        <begin position="273"/>
        <end position="331"/>
    </location>
</feature>
<dbReference type="GeneID" id="40310389"/>
<dbReference type="RefSeq" id="XP_029219818.1">
    <property type="nucleotide sequence ID" value="XM_029363895.1"/>
</dbReference>
<feature type="compositionally biased region" description="Polar residues" evidence="1">
    <location>
        <begin position="433"/>
        <end position="443"/>
    </location>
</feature>
<organism evidence="2 3">
    <name type="scientific">Besnoitia besnoiti</name>
    <name type="common">Apicomplexan protozoan</name>
    <dbReference type="NCBI Taxonomy" id="94643"/>
    <lineage>
        <taxon>Eukaryota</taxon>
        <taxon>Sar</taxon>
        <taxon>Alveolata</taxon>
        <taxon>Apicomplexa</taxon>
        <taxon>Conoidasida</taxon>
        <taxon>Coccidia</taxon>
        <taxon>Eucoccidiorida</taxon>
        <taxon>Eimeriorina</taxon>
        <taxon>Sarcocystidae</taxon>
        <taxon>Besnoitia</taxon>
    </lineage>
</organism>
<feature type="compositionally biased region" description="Polar residues" evidence="1">
    <location>
        <begin position="277"/>
        <end position="288"/>
    </location>
</feature>
<comment type="caution">
    <text evidence="2">The sequence shown here is derived from an EMBL/GenBank/DDBJ whole genome shotgun (WGS) entry which is preliminary data.</text>
</comment>
<sequence length="443" mass="48584">MVSTDEAPALDQPQGISDGNQRDDLMLTDSALVPEGRNMFPSMEAPDLCDFEVVQAETQFTETNSEGDHRSSVPSQTPRTLGDPAAGDSATFQKSGRGSDFSSSVDGHIKAAFGAHMSSRSGSGTISLLKDNNHSAATMCARLETGTVPTSTASVSSHRICAYNYRDETCEKMFEEENTTFQFSAGLGARNGGAQDVRSNDFGAECQGVFGPPHGTDNLPAAPVKPGDAGLLAQMNQTVQMMQQQLEEQAFQMKHLTALVNEMSTKLDLIHDGLSPSERQSSVNSSVCRSRDGRPETTNVVRGRIVPPPLPRERSQDAAAPTAGSRSARYNAADAQYSDRYLDQRNAIAAQRQADAEALERKRLEELREMERRKEEERKRKEEEERRKQEEAARRAAEEQRRREELDAKRKNIMSSLISGQVARSSLFGDDSGPTTKNSLFDD</sequence>
<reference evidence="2 3" key="1">
    <citation type="submission" date="2017-09" db="EMBL/GenBank/DDBJ databases">
        <title>Genome sequencing of Besnoitia besnoiti strain Bb-Ger1.</title>
        <authorList>
            <person name="Schares G."/>
            <person name="Venepally P."/>
            <person name="Lorenzi H.A."/>
        </authorList>
    </citation>
    <scope>NUCLEOTIDE SEQUENCE [LARGE SCALE GENOMIC DNA]</scope>
    <source>
        <strain evidence="2 3">Bb-Ger1</strain>
    </source>
</reference>
<name>A0A2A9MD53_BESBE</name>
<dbReference type="OrthoDB" id="331945at2759"/>
<feature type="region of interest" description="Disordered" evidence="1">
    <location>
        <begin position="370"/>
        <end position="443"/>
    </location>
</feature>
<evidence type="ECO:0000256" key="1">
    <source>
        <dbReference type="SAM" id="MobiDB-lite"/>
    </source>
</evidence>
<accession>A0A2A9MD53</accession>
<gene>
    <name evidence="2" type="ORF">BESB_054600</name>
</gene>
<dbReference type="VEuPathDB" id="ToxoDB:BESB_054600"/>
<feature type="region of interest" description="Disordered" evidence="1">
    <location>
        <begin position="60"/>
        <end position="103"/>
    </location>
</feature>